<feature type="domain" description="Flagellar basal-body/hook protein C-terminal" evidence="4">
    <location>
        <begin position="224"/>
        <end position="268"/>
    </location>
</feature>
<dbReference type="InterPro" id="IPR010930">
    <property type="entry name" value="Flg_bb/hook_C_dom"/>
</dbReference>
<dbReference type="NCBIfam" id="TIGR03506">
    <property type="entry name" value="FlgEFG_subfam"/>
    <property type="match status" value="1"/>
</dbReference>
<dbReference type="InterPro" id="IPR001444">
    <property type="entry name" value="Flag_bb_rod_N"/>
</dbReference>
<comment type="subcellular location">
    <subcellularLocation>
        <location evidence="2">Bacterial flagellum basal body</location>
    </subcellularLocation>
</comment>
<reference evidence="6" key="2">
    <citation type="submission" date="2020-09" db="EMBL/GenBank/DDBJ databases">
        <authorList>
            <person name="Sun Q."/>
            <person name="Zhou Y."/>
        </authorList>
    </citation>
    <scope>NUCLEOTIDE SEQUENCE</scope>
    <source>
        <strain evidence="6">CGMCC 1.12698</strain>
    </source>
</reference>
<feature type="domain" description="Flagellar basal body rod protein N-terminal" evidence="3">
    <location>
        <begin position="5"/>
        <end position="35"/>
    </location>
</feature>
<proteinExistence type="inferred from homology"/>
<evidence type="ECO:0000259" key="3">
    <source>
        <dbReference type="Pfam" id="PF00460"/>
    </source>
</evidence>
<keyword evidence="6" id="KW-0282">Flagellum</keyword>
<dbReference type="PANTHER" id="PTHR30435">
    <property type="entry name" value="FLAGELLAR PROTEIN"/>
    <property type="match status" value="1"/>
</dbReference>
<dbReference type="PANTHER" id="PTHR30435:SF19">
    <property type="entry name" value="FLAGELLAR BASAL-BODY ROD PROTEIN FLGG"/>
    <property type="match status" value="1"/>
</dbReference>
<sequence length="274" mass="30480">MLKGLYTATSGMISQQRKTEMLTNNLGNVNTPGYKAEQSTMRAFPELLMERYKQDGVPNTKHQTRTPIGGLHTGVYMQETIPKFVQGALRETNRKTDVALVDGNVPGAEGRNGALFFAVMHPDGIQRYTRNGNFTIDSQGYMTTNDGMYVLDEANNRIQLSSAEATIREDGTITDGERLVGRIKVVYANNPYALQKDENGLFRTVGGQPLPNAAEAANVTYNVRQGYVESSNVDMSQTMTDMMVAFRSFEANQRIIQAYDRSLEKAVNELGRIR</sequence>
<dbReference type="GO" id="GO:0009425">
    <property type="term" value="C:bacterial-type flagellum basal body"/>
    <property type="evidence" value="ECO:0007669"/>
    <property type="project" value="UniProtKB-SubCell"/>
</dbReference>
<organism evidence="6 7">
    <name type="scientific">Priestia taiwanensis</name>
    <dbReference type="NCBI Taxonomy" id="1347902"/>
    <lineage>
        <taxon>Bacteria</taxon>
        <taxon>Bacillati</taxon>
        <taxon>Bacillota</taxon>
        <taxon>Bacilli</taxon>
        <taxon>Bacillales</taxon>
        <taxon>Bacillaceae</taxon>
        <taxon>Priestia</taxon>
    </lineage>
</organism>
<protein>
    <submittedName>
        <fullName evidence="6">Flagellar hook-basal body complex protein FlhO</fullName>
    </submittedName>
</protein>
<reference evidence="6" key="1">
    <citation type="journal article" date="2014" name="Int. J. Syst. Evol. Microbiol.">
        <title>Complete genome sequence of Corynebacterium casei LMG S-19264T (=DSM 44701T), isolated from a smear-ripened cheese.</title>
        <authorList>
            <consortium name="US DOE Joint Genome Institute (JGI-PGF)"/>
            <person name="Walter F."/>
            <person name="Albersmeier A."/>
            <person name="Kalinowski J."/>
            <person name="Ruckert C."/>
        </authorList>
    </citation>
    <scope>NUCLEOTIDE SEQUENCE</scope>
    <source>
        <strain evidence="6">CGMCC 1.12698</strain>
    </source>
</reference>
<evidence type="ECO:0000313" key="7">
    <source>
        <dbReference type="Proteomes" id="UP000605259"/>
    </source>
</evidence>
<dbReference type="InterPro" id="IPR037925">
    <property type="entry name" value="FlgE/F/G-like"/>
</dbReference>
<dbReference type="Proteomes" id="UP000605259">
    <property type="component" value="Unassembled WGS sequence"/>
</dbReference>
<evidence type="ECO:0000313" key="6">
    <source>
        <dbReference type="EMBL" id="GGE85155.1"/>
    </source>
</evidence>
<keyword evidence="7" id="KW-1185">Reference proteome</keyword>
<dbReference type="RefSeq" id="WP_188390118.1">
    <property type="nucleotide sequence ID" value="NZ_BMFK01000009.1"/>
</dbReference>
<feature type="domain" description="Flagellar hook protein FlgE/F/G-like D1" evidence="5">
    <location>
        <begin position="112"/>
        <end position="174"/>
    </location>
</feature>
<comment type="similarity">
    <text evidence="1 2">Belongs to the flagella basal body rod proteins family.</text>
</comment>
<dbReference type="Pfam" id="PF06429">
    <property type="entry name" value="Flg_bbr_C"/>
    <property type="match status" value="1"/>
</dbReference>
<keyword evidence="6" id="KW-0969">Cilium</keyword>
<evidence type="ECO:0000259" key="5">
    <source>
        <dbReference type="Pfam" id="PF22692"/>
    </source>
</evidence>
<gene>
    <name evidence="6" type="primary">flhO</name>
    <name evidence="6" type="ORF">GCM10007140_38310</name>
</gene>
<dbReference type="AlphaFoldDB" id="A0A917ERY9"/>
<evidence type="ECO:0000256" key="2">
    <source>
        <dbReference type="RuleBase" id="RU362116"/>
    </source>
</evidence>
<name>A0A917ERY9_9BACI</name>
<keyword evidence="2" id="KW-0975">Bacterial flagellum</keyword>
<dbReference type="InterPro" id="IPR020013">
    <property type="entry name" value="Flagellar_FlgE/F/G"/>
</dbReference>
<accession>A0A917ERY9</accession>
<dbReference type="SUPFAM" id="SSF117143">
    <property type="entry name" value="Flagellar hook protein flgE"/>
    <property type="match status" value="1"/>
</dbReference>
<dbReference type="GO" id="GO:0071978">
    <property type="term" value="P:bacterial-type flagellum-dependent swarming motility"/>
    <property type="evidence" value="ECO:0007669"/>
    <property type="project" value="TreeGrafter"/>
</dbReference>
<evidence type="ECO:0000259" key="4">
    <source>
        <dbReference type="Pfam" id="PF06429"/>
    </source>
</evidence>
<keyword evidence="6" id="KW-0966">Cell projection</keyword>
<dbReference type="EMBL" id="BMFK01000009">
    <property type="protein sequence ID" value="GGE85155.1"/>
    <property type="molecule type" value="Genomic_DNA"/>
</dbReference>
<dbReference type="Pfam" id="PF22692">
    <property type="entry name" value="LlgE_F_G_D1"/>
    <property type="match status" value="1"/>
</dbReference>
<dbReference type="Pfam" id="PF00460">
    <property type="entry name" value="Flg_bb_rod"/>
    <property type="match status" value="1"/>
</dbReference>
<evidence type="ECO:0000256" key="1">
    <source>
        <dbReference type="ARBA" id="ARBA00009677"/>
    </source>
</evidence>
<dbReference type="InterPro" id="IPR053967">
    <property type="entry name" value="LlgE_F_G-like_D1"/>
</dbReference>
<comment type="caution">
    <text evidence="6">The sequence shown here is derived from an EMBL/GenBank/DDBJ whole genome shotgun (WGS) entry which is preliminary data.</text>
</comment>